<dbReference type="InterPro" id="IPR009057">
    <property type="entry name" value="Homeodomain-like_sf"/>
</dbReference>
<dbReference type="SUPFAM" id="SSF46689">
    <property type="entry name" value="Homeodomain-like"/>
    <property type="match status" value="1"/>
</dbReference>
<dbReference type="AlphaFoldDB" id="A0A6S7HDX5"/>
<keyword evidence="4 5" id="KW-0539">Nucleus</keyword>
<dbReference type="Proteomes" id="UP001152795">
    <property type="component" value="Unassembled WGS sequence"/>
</dbReference>
<dbReference type="PANTHER" id="PTHR24339:SF28">
    <property type="entry name" value="E5-RELATED"/>
    <property type="match status" value="1"/>
</dbReference>
<dbReference type="GO" id="GO:0000981">
    <property type="term" value="F:DNA-binding transcription factor activity, RNA polymerase II-specific"/>
    <property type="evidence" value="ECO:0007669"/>
    <property type="project" value="InterPro"/>
</dbReference>
<keyword evidence="2 5" id="KW-0238">DNA-binding</keyword>
<keyword evidence="3 5" id="KW-0371">Homeobox</keyword>
<dbReference type="PROSITE" id="PS50071">
    <property type="entry name" value="HOMEOBOX_2"/>
    <property type="match status" value="1"/>
</dbReference>
<protein>
    <submittedName>
        <fullName evidence="7">Homeobox EMX1-like</fullName>
    </submittedName>
</protein>
<dbReference type="SMART" id="SM00389">
    <property type="entry name" value="HOX"/>
    <property type="match status" value="1"/>
</dbReference>
<dbReference type="EMBL" id="CACRXK020004584">
    <property type="protein sequence ID" value="CAB4003274.1"/>
    <property type="molecule type" value="Genomic_DNA"/>
</dbReference>
<dbReference type="CDD" id="cd00086">
    <property type="entry name" value="homeodomain"/>
    <property type="match status" value="1"/>
</dbReference>
<evidence type="ECO:0000313" key="7">
    <source>
        <dbReference type="EMBL" id="CAB4003274.1"/>
    </source>
</evidence>
<dbReference type="Gene3D" id="1.10.10.60">
    <property type="entry name" value="Homeodomain-like"/>
    <property type="match status" value="1"/>
</dbReference>
<proteinExistence type="predicted"/>
<evidence type="ECO:0000313" key="8">
    <source>
        <dbReference type="Proteomes" id="UP001152795"/>
    </source>
</evidence>
<evidence type="ECO:0000256" key="1">
    <source>
        <dbReference type="ARBA" id="ARBA00004123"/>
    </source>
</evidence>
<dbReference type="PANTHER" id="PTHR24339">
    <property type="entry name" value="HOMEOBOX PROTEIN EMX-RELATED"/>
    <property type="match status" value="1"/>
</dbReference>
<dbReference type="GO" id="GO:0005634">
    <property type="term" value="C:nucleus"/>
    <property type="evidence" value="ECO:0007669"/>
    <property type="project" value="UniProtKB-SubCell"/>
</dbReference>
<sequence length="175" mass="20848">MNFNTVQQSWFAYQTHLNQDMASKGPMVTHDSTANQYIDLEAVGRQPILSQCLESYQAENGGVYPNYEKSLMEKSNQEAMICLTDFRNDSNQMKQDSPRKRLRTTFSPSQLKRLESEFCCNMYVVGLKRLRLAQELRLEERHIKIWFQNRRMKFKRDQRLQERNAGMAFQNYCFY</sequence>
<comment type="caution">
    <text evidence="7">The sequence shown here is derived from an EMBL/GenBank/DDBJ whole genome shotgun (WGS) entry which is preliminary data.</text>
</comment>
<organism evidence="7 8">
    <name type="scientific">Paramuricea clavata</name>
    <name type="common">Red gorgonian</name>
    <name type="synonym">Violescent sea-whip</name>
    <dbReference type="NCBI Taxonomy" id="317549"/>
    <lineage>
        <taxon>Eukaryota</taxon>
        <taxon>Metazoa</taxon>
        <taxon>Cnidaria</taxon>
        <taxon>Anthozoa</taxon>
        <taxon>Octocorallia</taxon>
        <taxon>Malacalcyonacea</taxon>
        <taxon>Plexauridae</taxon>
        <taxon>Paramuricea</taxon>
    </lineage>
</organism>
<accession>A0A6S7HDX5</accession>
<dbReference type="InterPro" id="IPR001356">
    <property type="entry name" value="HD"/>
</dbReference>
<dbReference type="InterPro" id="IPR050877">
    <property type="entry name" value="EMX-VAX-Noto_Homeobox_TFs"/>
</dbReference>
<evidence type="ECO:0000256" key="2">
    <source>
        <dbReference type="ARBA" id="ARBA00023125"/>
    </source>
</evidence>
<reference evidence="7" key="1">
    <citation type="submission" date="2020-04" db="EMBL/GenBank/DDBJ databases">
        <authorList>
            <person name="Alioto T."/>
            <person name="Alioto T."/>
            <person name="Gomez Garrido J."/>
        </authorList>
    </citation>
    <scope>NUCLEOTIDE SEQUENCE</scope>
    <source>
        <strain evidence="7">A484AB</strain>
    </source>
</reference>
<dbReference type="InterPro" id="IPR017970">
    <property type="entry name" value="Homeobox_CS"/>
</dbReference>
<feature type="DNA-binding region" description="Homeobox" evidence="5">
    <location>
        <begin position="99"/>
        <end position="158"/>
    </location>
</feature>
<evidence type="ECO:0000256" key="6">
    <source>
        <dbReference type="RuleBase" id="RU000682"/>
    </source>
</evidence>
<evidence type="ECO:0000256" key="3">
    <source>
        <dbReference type="ARBA" id="ARBA00023155"/>
    </source>
</evidence>
<dbReference type="PROSITE" id="PS00027">
    <property type="entry name" value="HOMEOBOX_1"/>
    <property type="match status" value="1"/>
</dbReference>
<evidence type="ECO:0000256" key="4">
    <source>
        <dbReference type="ARBA" id="ARBA00023242"/>
    </source>
</evidence>
<dbReference type="GO" id="GO:0000978">
    <property type="term" value="F:RNA polymerase II cis-regulatory region sequence-specific DNA binding"/>
    <property type="evidence" value="ECO:0007669"/>
    <property type="project" value="TreeGrafter"/>
</dbReference>
<gene>
    <name evidence="7" type="ORF">PACLA_8A086691</name>
</gene>
<dbReference type="OrthoDB" id="5981595at2759"/>
<comment type="subcellular location">
    <subcellularLocation>
        <location evidence="1 5 6">Nucleus</location>
    </subcellularLocation>
</comment>
<dbReference type="Pfam" id="PF00046">
    <property type="entry name" value="Homeodomain"/>
    <property type="match status" value="1"/>
</dbReference>
<evidence type="ECO:0000256" key="5">
    <source>
        <dbReference type="PROSITE-ProRule" id="PRU00108"/>
    </source>
</evidence>
<keyword evidence="8" id="KW-1185">Reference proteome</keyword>
<name>A0A6S7HDX5_PARCT</name>